<name>A0ABV3L689_9RHOB</name>
<dbReference type="InterPro" id="IPR003717">
    <property type="entry name" value="RecO"/>
</dbReference>
<sequence>MDWRDEGVLLTMRPHGESAAIIEVLTEAHGRHAGIVRGGAGRRMAPVLQPGAQLSVAWRARLEDHLGTFTVEPLRSRMPGVMGDRLALAGLNAVCGLLAVSLPEREAVPEIYERSRTLLDLMPITEAWPLAYLHWELALLEALGFGLDLSVCAVTGATEGLAYVSPRSGRAVTAKGAGDWADKLLPLPPCMLPGGDGDNAQIAQALATTGYFWSQHLTPRGNKPPLPAARQRLLDLLARV</sequence>
<protein>
    <recommendedName>
        <fullName evidence="2 7">DNA repair protein RecO</fullName>
    </recommendedName>
    <alternativeName>
        <fullName evidence="6 7">Recombination protein O</fullName>
    </alternativeName>
</protein>
<dbReference type="HAMAP" id="MF_00201">
    <property type="entry name" value="RecO"/>
    <property type="match status" value="1"/>
</dbReference>
<dbReference type="RefSeq" id="WP_366192880.1">
    <property type="nucleotide sequence ID" value="NZ_JBFBVU010000010.1"/>
</dbReference>
<reference evidence="9 10" key="1">
    <citation type="submission" date="2024-07" db="EMBL/GenBank/DDBJ databases">
        <authorList>
            <person name="Kang M."/>
        </authorList>
    </citation>
    <scope>NUCLEOTIDE SEQUENCE [LARGE SCALE GENOMIC DNA]</scope>
    <source>
        <strain evidence="9 10">DFM31</strain>
    </source>
</reference>
<keyword evidence="4 7" id="KW-0233">DNA recombination</keyword>
<dbReference type="InterPro" id="IPR022572">
    <property type="entry name" value="DNA_rep/recomb_RecO_N"/>
</dbReference>
<dbReference type="InterPro" id="IPR012340">
    <property type="entry name" value="NA-bd_OB-fold"/>
</dbReference>
<keyword evidence="5 7" id="KW-0234">DNA repair</keyword>
<comment type="function">
    <text evidence="7">Involved in DNA repair and RecF pathway recombination.</text>
</comment>
<comment type="caution">
    <text evidence="9">The sequence shown here is derived from an EMBL/GenBank/DDBJ whole genome shotgun (WGS) entry which is preliminary data.</text>
</comment>
<dbReference type="SUPFAM" id="SSF50249">
    <property type="entry name" value="Nucleic acid-binding proteins"/>
    <property type="match status" value="1"/>
</dbReference>
<feature type="domain" description="DNA replication/recombination mediator RecO N-terminal" evidence="8">
    <location>
        <begin position="1"/>
        <end position="76"/>
    </location>
</feature>
<dbReference type="EMBL" id="JBFBVU010000010">
    <property type="protein sequence ID" value="MEV8467104.1"/>
    <property type="molecule type" value="Genomic_DNA"/>
</dbReference>
<evidence type="ECO:0000256" key="3">
    <source>
        <dbReference type="ARBA" id="ARBA00022763"/>
    </source>
</evidence>
<keyword evidence="10" id="KW-1185">Reference proteome</keyword>
<dbReference type="PANTHER" id="PTHR33991">
    <property type="entry name" value="DNA REPAIR PROTEIN RECO"/>
    <property type="match status" value="1"/>
</dbReference>
<accession>A0ABV3L689</accession>
<gene>
    <name evidence="7 9" type="primary">recO</name>
    <name evidence="9" type="ORF">AB0T83_09965</name>
</gene>
<evidence type="ECO:0000256" key="2">
    <source>
        <dbReference type="ARBA" id="ARBA00021310"/>
    </source>
</evidence>
<dbReference type="PANTHER" id="PTHR33991:SF1">
    <property type="entry name" value="DNA REPAIR PROTEIN RECO"/>
    <property type="match status" value="1"/>
</dbReference>
<evidence type="ECO:0000256" key="1">
    <source>
        <dbReference type="ARBA" id="ARBA00007452"/>
    </source>
</evidence>
<keyword evidence="3 7" id="KW-0227">DNA damage</keyword>
<evidence type="ECO:0000259" key="8">
    <source>
        <dbReference type="Pfam" id="PF11967"/>
    </source>
</evidence>
<dbReference type="InterPro" id="IPR042242">
    <property type="entry name" value="RecO_C"/>
</dbReference>
<proteinExistence type="inferred from homology"/>
<comment type="similarity">
    <text evidence="1 7">Belongs to the RecO family.</text>
</comment>
<evidence type="ECO:0000256" key="4">
    <source>
        <dbReference type="ARBA" id="ARBA00023172"/>
    </source>
</evidence>
<evidence type="ECO:0000313" key="10">
    <source>
        <dbReference type="Proteomes" id="UP001553161"/>
    </source>
</evidence>
<dbReference type="InterPro" id="IPR037278">
    <property type="entry name" value="ARFGAP/RecO"/>
</dbReference>
<evidence type="ECO:0000313" key="9">
    <source>
        <dbReference type="EMBL" id="MEV8467104.1"/>
    </source>
</evidence>
<dbReference type="NCBIfam" id="TIGR00613">
    <property type="entry name" value="reco"/>
    <property type="match status" value="1"/>
</dbReference>
<dbReference type="SUPFAM" id="SSF57863">
    <property type="entry name" value="ArfGap/RecO-like zinc finger"/>
    <property type="match status" value="1"/>
</dbReference>
<evidence type="ECO:0000256" key="6">
    <source>
        <dbReference type="ARBA" id="ARBA00033409"/>
    </source>
</evidence>
<dbReference type="Pfam" id="PF02565">
    <property type="entry name" value="RecO_C"/>
    <property type="match status" value="1"/>
</dbReference>
<dbReference type="Gene3D" id="1.20.1440.120">
    <property type="entry name" value="Recombination protein O, C-terminal domain"/>
    <property type="match status" value="1"/>
</dbReference>
<organism evidence="9 10">
    <name type="scientific">Meridianimarinicoccus marinus</name>
    <dbReference type="NCBI Taxonomy" id="3231483"/>
    <lineage>
        <taxon>Bacteria</taxon>
        <taxon>Pseudomonadati</taxon>
        <taxon>Pseudomonadota</taxon>
        <taxon>Alphaproteobacteria</taxon>
        <taxon>Rhodobacterales</taxon>
        <taxon>Paracoccaceae</taxon>
        <taxon>Meridianimarinicoccus</taxon>
    </lineage>
</organism>
<evidence type="ECO:0000256" key="7">
    <source>
        <dbReference type="HAMAP-Rule" id="MF_00201"/>
    </source>
</evidence>
<evidence type="ECO:0000256" key="5">
    <source>
        <dbReference type="ARBA" id="ARBA00023204"/>
    </source>
</evidence>
<dbReference type="Gene3D" id="2.40.50.140">
    <property type="entry name" value="Nucleic acid-binding proteins"/>
    <property type="match status" value="1"/>
</dbReference>
<dbReference type="Proteomes" id="UP001553161">
    <property type="component" value="Unassembled WGS sequence"/>
</dbReference>
<dbReference type="Pfam" id="PF11967">
    <property type="entry name" value="RecO_N"/>
    <property type="match status" value="1"/>
</dbReference>